<keyword evidence="5" id="KW-0539">Nucleus</keyword>
<comment type="similarity">
    <text evidence="2">Belongs to the metallo-beta-lactamase superfamily. RNA-metabolizing metallo-beta-lactamase-like family. CPSF2/YSH1 subfamily.</text>
</comment>
<dbReference type="InterPro" id="IPR025069">
    <property type="entry name" value="Cpsf2_C"/>
</dbReference>
<evidence type="ECO:0000256" key="5">
    <source>
        <dbReference type="ARBA" id="ARBA00023242"/>
    </source>
</evidence>
<dbReference type="Pfam" id="PF13299">
    <property type="entry name" value="CPSF100_C"/>
    <property type="match status" value="1"/>
</dbReference>
<evidence type="ECO:0000259" key="9">
    <source>
        <dbReference type="SMART" id="SM01027"/>
    </source>
</evidence>
<feature type="domain" description="Beta-Casp" evidence="9">
    <location>
        <begin position="242"/>
        <end position="365"/>
    </location>
</feature>
<comment type="subcellular location">
    <subcellularLocation>
        <location evidence="1">Nucleus</location>
    </subcellularLocation>
</comment>
<evidence type="ECO:0000256" key="3">
    <source>
        <dbReference type="ARBA" id="ARBA00022664"/>
    </source>
</evidence>
<evidence type="ECO:0000256" key="1">
    <source>
        <dbReference type="ARBA" id="ARBA00004123"/>
    </source>
</evidence>
<dbReference type="InterPro" id="IPR001279">
    <property type="entry name" value="Metallo-B-lactamas"/>
</dbReference>
<dbReference type="STRING" id="3469.A0A4Y7JAF6"/>
<keyword evidence="7" id="KW-0175">Coiled coil</keyword>
<dbReference type="GO" id="GO:0006397">
    <property type="term" value="P:mRNA processing"/>
    <property type="evidence" value="ECO:0007669"/>
    <property type="project" value="UniProtKB-KW"/>
</dbReference>
<evidence type="ECO:0000256" key="7">
    <source>
        <dbReference type="SAM" id="Coils"/>
    </source>
</evidence>
<keyword evidence="4" id="KW-0694">RNA-binding</keyword>
<evidence type="ECO:0000256" key="4">
    <source>
        <dbReference type="ARBA" id="ARBA00022884"/>
    </source>
</evidence>
<feature type="coiled-coil region" evidence="7">
    <location>
        <begin position="1370"/>
        <end position="1418"/>
    </location>
</feature>
<accession>A0A4Y7JAF6</accession>
<feature type="compositionally biased region" description="Basic and acidic residues" evidence="8">
    <location>
        <begin position="939"/>
        <end position="949"/>
    </location>
</feature>
<feature type="compositionally biased region" description="Basic and acidic residues" evidence="8">
    <location>
        <begin position="1078"/>
        <end position="1090"/>
    </location>
</feature>
<feature type="compositionally biased region" description="Polar residues" evidence="8">
    <location>
        <begin position="1061"/>
        <end position="1072"/>
    </location>
</feature>
<feature type="compositionally biased region" description="Basic and acidic residues" evidence="8">
    <location>
        <begin position="861"/>
        <end position="870"/>
    </location>
</feature>
<dbReference type="InterPro" id="IPR036866">
    <property type="entry name" value="RibonucZ/Hydroxyglut_hydro"/>
</dbReference>
<feature type="compositionally biased region" description="Polar residues" evidence="8">
    <location>
        <begin position="950"/>
        <end position="983"/>
    </location>
</feature>
<dbReference type="PANTHER" id="PTHR33740:SF3">
    <property type="entry name" value="GPI-ANCHORED ADHESIN-LIKE PROTEIN"/>
    <property type="match status" value="1"/>
</dbReference>
<feature type="region of interest" description="Disordered" evidence="8">
    <location>
        <begin position="826"/>
        <end position="1024"/>
    </location>
</feature>
<dbReference type="GO" id="GO:0005634">
    <property type="term" value="C:nucleus"/>
    <property type="evidence" value="ECO:0007669"/>
    <property type="project" value="UniProtKB-SubCell"/>
</dbReference>
<keyword evidence="11" id="KW-1185">Reference proteome</keyword>
<dbReference type="InterPro" id="IPR011108">
    <property type="entry name" value="RMMBL"/>
</dbReference>
<dbReference type="CDD" id="cd16293">
    <property type="entry name" value="CPSF2-like_MBL-fold"/>
    <property type="match status" value="1"/>
</dbReference>
<dbReference type="Pfam" id="PF07521">
    <property type="entry name" value="RMMBL"/>
    <property type="match status" value="1"/>
</dbReference>
<protein>
    <recommendedName>
        <fullName evidence="6">Cleavage and polyadenylation specificity factor 100 kDa subunit</fullName>
    </recommendedName>
</protein>
<evidence type="ECO:0000313" key="10">
    <source>
        <dbReference type="EMBL" id="RZC57052.1"/>
    </source>
</evidence>
<dbReference type="Pfam" id="PF10996">
    <property type="entry name" value="Beta-Casp"/>
    <property type="match status" value="1"/>
</dbReference>
<feature type="region of interest" description="Disordered" evidence="8">
    <location>
        <begin position="1061"/>
        <end position="1099"/>
    </location>
</feature>
<evidence type="ECO:0000256" key="6">
    <source>
        <dbReference type="ARBA" id="ARBA00030774"/>
    </source>
</evidence>
<dbReference type="Proteomes" id="UP000316621">
    <property type="component" value="Chromosome 4"/>
</dbReference>
<evidence type="ECO:0000256" key="2">
    <source>
        <dbReference type="ARBA" id="ARBA00010624"/>
    </source>
</evidence>
<feature type="compositionally biased region" description="Polar residues" evidence="8">
    <location>
        <begin position="729"/>
        <end position="739"/>
    </location>
</feature>
<sequence length="1650" mass="180323">MGTSVQVTPLSGVYNENPLSYLVSIDGFNILIDCGWNDAFDTSLLKPLSSVASTVDAVLLSHSDTLHLGALPYAKQHLGLTAQVYSTDPVHRLGLLTMYDHYYSQKQVSDFDLFSLDDIDFAFQSIETLKYSQNHHLTGKGEGIVIAPHVAGHLLGGTVWKITKDGEDIIYAVDFNHRKESHLNGTVLETFVRPAVLITDAYNALNSQDPRTKIEKGFLGKIKNTLEGGGNILLPVDTAGRVLELLLVMEQYWAQNHLPYPIYFLTYVSSSTIEYAKSFLEWMSDTIAKSFEDTRDNAFLLKHVTLMINKSELDKVPEGPKIVLASMASLEVGSSHDIFAEWATDVKNLVLFTERGQFGTLARMLQADPPPRAVKVTMRNRVPLVGEELVSFEEEQNRIKKEEALKASVSKEEDIKASNGSDVKEDDPMVIDASNAPASSEVTVPHGGAHRDIFIDGFIPSSTSVAPMFPFYENSSEWDDFGEIINPDDYVVKEEDMDLMSMHVGGDLDGKLDEVAANLILDSRPSKIVSNELTVQVKCSLVYMDFEGRSDGRSIKSILSHVAPLKLVLVHGSAEATEHLKQHCLKNVCPHVYAPQVGETIDVTSDLCAYKVQLSEKLMSKVLFKKLGDHEVAWIDSGVERTETEMLSLRPISTAPPPHKSVFVGDLKLADFKQFLASKGVQVEFSGGALRCGEYVTLRKVGDATQKGGTGGTQQVIIEGEESKDEKNPGNSWMENSPSGWFGGVDSSENGDSSEPKRNYGGFVKAGVAGVVLAAGVAFASVLLNKRNAPGPKQQIQMEPVTTQNELLLASDDQTDKVEQVTVDESLVRTDEGDLQNHDLEDKTGTYKVSSTSPEITDDISESKPNDSKVPETSLITAVEPASTDVDANSSSSQEDLKSKSDFNDISVETNTSDSDPSLSEYPGSPVDSKGSGDPIDTGSRELLTEPKESPSNLSSPAIPESNSTNLETDQQEGTSDSIQIKNSELPLDFSSGFDGQTSSDPLPLDSLVNPESVQNLDSDAKSKNIMETVSPTSAGEDLNLSETLQKPGEEISHLEKLNLNENESPLTNPTSILADPFPKEPDTSNELEKSGSFSQLPLPENSFSSAGIPAPSLVSAALQVPPGKVLVPAVVDQVQGQALAALQVLKVIEPDVQYIDLCTRRQYARWLVSSSNLLSRNSVSKVYPAMYIENVTDLAFDDIAPEDPDFASIQGLAEAGLIASKLSRGDMLDSSDGEQDPFNFSPESPLSRQDLVSWKMALDKRQLPEVERKMMNQLCGFIDIDKINPDAWPALVADISAGDQGIIALAFGYTRLFQPDKPVTNAQAAIALATGDAADIVSEELARIEAESMAEAAVAAHSALVAKVEKDVNANFRKELAMEKEKVDAIEKAAEEAKLELEKLRAEREDQDNVLKRSRAAVESEMEVLTRLRCELEEQLQSLISDRTEITFERERINKLRQEAESENQAITKLQYDLEVERKALSMARSWAEEEAKRAREHGKALEEARDRWKKHGIQVVVDSDLQDDESAGVTWTNAGKESTIDETVNRAETLVDKLKGMAENIKGKSKAVIEQIILKINSIIMILKEKASCAAKRVKEFQSIATSKASESIQELQSSANGYSAAIKDGATRIAGECKEGVEKITQKFKST</sequence>
<dbReference type="Gene3D" id="3.60.15.10">
    <property type="entry name" value="Ribonuclease Z/Hydroxyacylglutathione hydrolase-like"/>
    <property type="match status" value="1"/>
</dbReference>
<dbReference type="InterPro" id="IPR035639">
    <property type="entry name" value="CPSF2_MBL"/>
</dbReference>
<evidence type="ECO:0000313" key="11">
    <source>
        <dbReference type="Proteomes" id="UP000316621"/>
    </source>
</evidence>
<feature type="compositionally biased region" description="Basic and acidic residues" evidence="8">
    <location>
        <begin position="826"/>
        <end position="845"/>
    </location>
</feature>
<proteinExistence type="inferred from homology"/>
<reference evidence="10 11" key="1">
    <citation type="journal article" date="2018" name="Science">
        <title>The opium poppy genome and morphinan production.</title>
        <authorList>
            <person name="Guo L."/>
            <person name="Winzer T."/>
            <person name="Yang X."/>
            <person name="Li Y."/>
            <person name="Ning Z."/>
            <person name="He Z."/>
            <person name="Teodor R."/>
            <person name="Lu Y."/>
            <person name="Bowser T.A."/>
            <person name="Graham I.A."/>
            <person name="Ye K."/>
        </authorList>
    </citation>
    <scope>NUCLEOTIDE SEQUENCE [LARGE SCALE GENOMIC DNA]</scope>
    <source>
        <strain evidence="11">cv. HN1</strain>
        <tissue evidence="10">Leaves</tissue>
    </source>
</reference>
<dbReference type="Pfam" id="PF16661">
    <property type="entry name" value="Lactamase_B_6"/>
    <property type="match status" value="1"/>
</dbReference>
<name>A0A4Y7JAF6_PAPSO</name>
<gene>
    <name evidence="10" type="ORF">C5167_004361</name>
</gene>
<keyword evidence="3" id="KW-0507">mRNA processing</keyword>
<organism evidence="10 11">
    <name type="scientific">Papaver somniferum</name>
    <name type="common">Opium poppy</name>
    <dbReference type="NCBI Taxonomy" id="3469"/>
    <lineage>
        <taxon>Eukaryota</taxon>
        <taxon>Viridiplantae</taxon>
        <taxon>Streptophyta</taxon>
        <taxon>Embryophyta</taxon>
        <taxon>Tracheophyta</taxon>
        <taxon>Spermatophyta</taxon>
        <taxon>Magnoliopsida</taxon>
        <taxon>Ranunculales</taxon>
        <taxon>Papaveraceae</taxon>
        <taxon>Papaveroideae</taxon>
        <taxon>Papaver</taxon>
    </lineage>
</organism>
<dbReference type="PANTHER" id="PTHR33740">
    <property type="entry name" value="GPI-ANCHORED ADHESIN-LIKE PROTEIN"/>
    <property type="match status" value="1"/>
</dbReference>
<dbReference type="SMART" id="SM01027">
    <property type="entry name" value="Beta-Casp"/>
    <property type="match status" value="1"/>
</dbReference>
<dbReference type="SUPFAM" id="SSF56281">
    <property type="entry name" value="Metallo-hydrolase/oxidoreductase"/>
    <property type="match status" value="1"/>
</dbReference>
<feature type="compositionally biased region" description="Polar residues" evidence="8">
    <location>
        <begin position="907"/>
        <end position="918"/>
    </location>
</feature>
<feature type="region of interest" description="Disordered" evidence="8">
    <location>
        <begin position="706"/>
        <end position="755"/>
    </location>
</feature>
<dbReference type="Gramene" id="RZC57052">
    <property type="protein sequence ID" value="RZC57052"/>
    <property type="gene ID" value="C5167_004361"/>
</dbReference>
<dbReference type="FunFam" id="3.60.15.10:FF:000008">
    <property type="entry name" value="Cleavage and polyadenylation specificity factor subunit 2"/>
    <property type="match status" value="1"/>
</dbReference>
<dbReference type="GO" id="GO:0003723">
    <property type="term" value="F:RNA binding"/>
    <property type="evidence" value="ECO:0007669"/>
    <property type="project" value="UniProtKB-KW"/>
</dbReference>
<feature type="coiled-coil region" evidence="7">
    <location>
        <begin position="1447"/>
        <end position="1509"/>
    </location>
</feature>
<dbReference type="InterPro" id="IPR022712">
    <property type="entry name" value="Beta_Casp"/>
</dbReference>
<evidence type="ECO:0000256" key="8">
    <source>
        <dbReference type="SAM" id="MobiDB-lite"/>
    </source>
</evidence>
<dbReference type="EMBL" id="CM010718">
    <property type="protein sequence ID" value="RZC57052.1"/>
    <property type="molecule type" value="Genomic_DNA"/>
</dbReference>